<evidence type="ECO:0000313" key="3">
    <source>
        <dbReference type="Proteomes" id="UP000015453"/>
    </source>
</evidence>
<dbReference type="AlphaFoldDB" id="S8D5L3"/>
<keyword evidence="3" id="KW-1185">Reference proteome</keyword>
<evidence type="ECO:0000313" key="2">
    <source>
        <dbReference type="EMBL" id="EPS74715.1"/>
    </source>
</evidence>
<feature type="chain" id="PRO_5004549460" description="Secreted protein" evidence="1">
    <location>
        <begin position="23"/>
        <end position="125"/>
    </location>
</feature>
<keyword evidence="1" id="KW-0732">Signal</keyword>
<reference evidence="2 3" key="1">
    <citation type="journal article" date="2013" name="BMC Genomics">
        <title>The miniature genome of a carnivorous plant Genlisea aurea contains a low number of genes and short non-coding sequences.</title>
        <authorList>
            <person name="Leushkin E.V."/>
            <person name="Sutormin R.A."/>
            <person name="Nabieva E.R."/>
            <person name="Penin A.A."/>
            <person name="Kondrashov A.S."/>
            <person name="Logacheva M.D."/>
        </authorList>
    </citation>
    <scope>NUCLEOTIDE SEQUENCE [LARGE SCALE GENOMIC DNA]</scope>
</reference>
<gene>
    <name evidence="2" type="ORF">M569_00040</name>
</gene>
<feature type="signal peptide" evidence="1">
    <location>
        <begin position="1"/>
        <end position="22"/>
    </location>
</feature>
<evidence type="ECO:0000256" key="1">
    <source>
        <dbReference type="SAM" id="SignalP"/>
    </source>
</evidence>
<sequence length="125" mass="14456">MIKLQMRILFLYYIIRFHGVTCRALRGGCATVLDETHESMIPKLLIRMNKRLKQNGITNSRRVGERMVKGDRQISALQLPQRALWVERSNPHIIFNGGAFSSYHTSPTAFSSRGRCSPHFIFMIY</sequence>
<name>S8D5L3_9LAMI</name>
<dbReference type="EMBL" id="AUSU01000008">
    <property type="protein sequence ID" value="EPS74715.1"/>
    <property type="molecule type" value="Genomic_DNA"/>
</dbReference>
<proteinExistence type="predicted"/>
<organism evidence="2 3">
    <name type="scientific">Genlisea aurea</name>
    <dbReference type="NCBI Taxonomy" id="192259"/>
    <lineage>
        <taxon>Eukaryota</taxon>
        <taxon>Viridiplantae</taxon>
        <taxon>Streptophyta</taxon>
        <taxon>Embryophyta</taxon>
        <taxon>Tracheophyta</taxon>
        <taxon>Spermatophyta</taxon>
        <taxon>Magnoliopsida</taxon>
        <taxon>eudicotyledons</taxon>
        <taxon>Gunneridae</taxon>
        <taxon>Pentapetalae</taxon>
        <taxon>asterids</taxon>
        <taxon>lamiids</taxon>
        <taxon>Lamiales</taxon>
        <taxon>Lentibulariaceae</taxon>
        <taxon>Genlisea</taxon>
    </lineage>
</organism>
<protein>
    <recommendedName>
        <fullName evidence="4">Secreted protein</fullName>
    </recommendedName>
</protein>
<accession>S8D5L3</accession>
<dbReference type="Proteomes" id="UP000015453">
    <property type="component" value="Unassembled WGS sequence"/>
</dbReference>
<comment type="caution">
    <text evidence="2">The sequence shown here is derived from an EMBL/GenBank/DDBJ whole genome shotgun (WGS) entry which is preliminary data.</text>
</comment>
<evidence type="ECO:0008006" key="4">
    <source>
        <dbReference type="Google" id="ProtNLM"/>
    </source>
</evidence>